<dbReference type="AlphaFoldDB" id="A0A9X0AU17"/>
<organism evidence="2 3">
    <name type="scientific">Sclerotinia nivalis</name>
    <dbReference type="NCBI Taxonomy" id="352851"/>
    <lineage>
        <taxon>Eukaryota</taxon>
        <taxon>Fungi</taxon>
        <taxon>Dikarya</taxon>
        <taxon>Ascomycota</taxon>
        <taxon>Pezizomycotina</taxon>
        <taxon>Leotiomycetes</taxon>
        <taxon>Helotiales</taxon>
        <taxon>Sclerotiniaceae</taxon>
        <taxon>Sclerotinia</taxon>
    </lineage>
</organism>
<accession>A0A9X0AU17</accession>
<keyword evidence="3" id="KW-1185">Reference proteome</keyword>
<dbReference type="EMBL" id="JAPEIS010000002">
    <property type="protein sequence ID" value="KAJ8068954.1"/>
    <property type="molecule type" value="Genomic_DNA"/>
</dbReference>
<dbReference type="Proteomes" id="UP001152300">
    <property type="component" value="Unassembled WGS sequence"/>
</dbReference>
<evidence type="ECO:0000313" key="2">
    <source>
        <dbReference type="EMBL" id="KAJ8068954.1"/>
    </source>
</evidence>
<feature type="region of interest" description="Disordered" evidence="1">
    <location>
        <begin position="1"/>
        <end position="22"/>
    </location>
</feature>
<dbReference type="OrthoDB" id="3693942at2759"/>
<proteinExistence type="predicted"/>
<protein>
    <submittedName>
        <fullName evidence="2">Uncharacterized protein</fullName>
    </submittedName>
</protein>
<evidence type="ECO:0000256" key="1">
    <source>
        <dbReference type="SAM" id="MobiDB-lite"/>
    </source>
</evidence>
<reference evidence="2" key="1">
    <citation type="submission" date="2022-11" db="EMBL/GenBank/DDBJ databases">
        <title>Genome Resource of Sclerotinia nivalis Strain SnTB1, a Plant Pathogen Isolated from American Ginseng.</title>
        <authorList>
            <person name="Fan S."/>
        </authorList>
    </citation>
    <scope>NUCLEOTIDE SEQUENCE</scope>
    <source>
        <strain evidence="2">SnTB1</strain>
    </source>
</reference>
<evidence type="ECO:0000313" key="3">
    <source>
        <dbReference type="Proteomes" id="UP001152300"/>
    </source>
</evidence>
<sequence length="259" mass="29407">MNNMPFAGEGDPDETLEKAKKDREVGSAAQYINFPKDIPEEARAILIQYEKAILSYRSWASLRWWNTTYASATVPQDGSAASAAKRVGYCARVAEYDMKNTPWLAMSKSEIRNKTIDASTNTFHAALIDAILEGFVSLPTSAYGALENVFKVLTTAIETRSKVSDNIQQYIISERYEYSPLTKTIRSFIRTSMFEITQEMVEIHKKKSSSTSIRVAIGYNEYEAQFNMDDWAVASDMIEEWKKKQMEDYVGDDTIEVPF</sequence>
<comment type="caution">
    <text evidence="2">The sequence shown here is derived from an EMBL/GenBank/DDBJ whole genome shotgun (WGS) entry which is preliminary data.</text>
</comment>
<name>A0A9X0AU17_9HELO</name>
<gene>
    <name evidence="2" type="ORF">OCU04_002635</name>
</gene>